<evidence type="ECO:0000313" key="3">
    <source>
        <dbReference type="EMBL" id="HIR13322.1"/>
    </source>
</evidence>
<protein>
    <submittedName>
        <fullName evidence="3">DUF4340 domain-containing protein</fullName>
    </submittedName>
</protein>
<sequence length="376" mass="41012">MKKKSRTLILGASSLVILSGAYLLLRIYNQNAQEAELAESAQEEILSLDEDTLASVSFEIDGSEVTFLYEDEEWSLENDPEFPVDSTYLMTTLSYLEPLEAVRTLEEVTDTGEYGIDEPQNTITLTDSEGTETILTIGSTNISTGDDYLMLNDDSSTIYTINTSLRDSLHDDLYDYAEGEELPYILSSEISGLSVEKADGSYELLLEDAVWMVQGDGTDAASADQDAVDTVISSIAGASYADYLEYNCTSPEDYGLDDPAAVLTILYEEDSETQSESEDASEEASTESDSSASESEEETEAITEEEAAAAQLTLLIGSTGENGDYYVQQDGSTEVHTISYDTLSPLLEKTGEDFEETSESETETVSEEETEAAEET</sequence>
<evidence type="ECO:0000256" key="1">
    <source>
        <dbReference type="SAM" id="MobiDB-lite"/>
    </source>
</evidence>
<accession>A0A9D1ABR1</accession>
<proteinExistence type="predicted"/>
<feature type="domain" description="DUF4340" evidence="2">
    <location>
        <begin position="74"/>
        <end position="259"/>
    </location>
</feature>
<dbReference type="EMBL" id="DVGK01000061">
    <property type="protein sequence ID" value="HIR13322.1"/>
    <property type="molecule type" value="Genomic_DNA"/>
</dbReference>
<reference evidence="3" key="2">
    <citation type="journal article" date="2021" name="PeerJ">
        <title>Extensive microbial diversity within the chicken gut microbiome revealed by metagenomics and culture.</title>
        <authorList>
            <person name="Gilroy R."/>
            <person name="Ravi A."/>
            <person name="Getino M."/>
            <person name="Pursley I."/>
            <person name="Horton D.L."/>
            <person name="Alikhan N.F."/>
            <person name="Baker D."/>
            <person name="Gharbi K."/>
            <person name="Hall N."/>
            <person name="Watson M."/>
            <person name="Adriaenssens E.M."/>
            <person name="Foster-Nyarko E."/>
            <person name="Jarju S."/>
            <person name="Secka A."/>
            <person name="Antonio M."/>
            <person name="Oren A."/>
            <person name="Chaudhuri R.R."/>
            <person name="La Ragione R."/>
            <person name="Hildebrand F."/>
            <person name="Pallen M.J."/>
        </authorList>
    </citation>
    <scope>NUCLEOTIDE SEQUENCE</scope>
    <source>
        <strain evidence="3">ChiSjej4B22-8148</strain>
    </source>
</reference>
<feature type="region of interest" description="Disordered" evidence="1">
    <location>
        <begin position="269"/>
        <end position="315"/>
    </location>
</feature>
<evidence type="ECO:0000313" key="4">
    <source>
        <dbReference type="Proteomes" id="UP000886757"/>
    </source>
</evidence>
<dbReference type="Pfam" id="PF14238">
    <property type="entry name" value="DUF4340"/>
    <property type="match status" value="1"/>
</dbReference>
<dbReference type="Proteomes" id="UP000886757">
    <property type="component" value="Unassembled WGS sequence"/>
</dbReference>
<dbReference type="AlphaFoldDB" id="A0A9D1ABR1"/>
<feature type="compositionally biased region" description="Acidic residues" evidence="1">
    <location>
        <begin position="294"/>
        <end position="307"/>
    </location>
</feature>
<name>A0A9D1ABR1_9FIRM</name>
<feature type="region of interest" description="Disordered" evidence="1">
    <location>
        <begin position="338"/>
        <end position="376"/>
    </location>
</feature>
<comment type="caution">
    <text evidence="3">The sequence shown here is derived from an EMBL/GenBank/DDBJ whole genome shotgun (WGS) entry which is preliminary data.</text>
</comment>
<organism evidence="3 4">
    <name type="scientific">Candidatus Choladousia intestinavium</name>
    <dbReference type="NCBI Taxonomy" id="2840727"/>
    <lineage>
        <taxon>Bacteria</taxon>
        <taxon>Bacillati</taxon>
        <taxon>Bacillota</taxon>
        <taxon>Clostridia</taxon>
        <taxon>Lachnospirales</taxon>
        <taxon>Lachnospiraceae</taxon>
        <taxon>Lachnospiraceae incertae sedis</taxon>
        <taxon>Candidatus Choladousia</taxon>
    </lineage>
</organism>
<dbReference type="InterPro" id="IPR025641">
    <property type="entry name" value="DUF4340"/>
</dbReference>
<feature type="compositionally biased region" description="Acidic residues" evidence="1">
    <location>
        <begin position="269"/>
        <end position="286"/>
    </location>
</feature>
<feature type="compositionally biased region" description="Acidic residues" evidence="1">
    <location>
        <begin position="353"/>
        <end position="376"/>
    </location>
</feature>
<gene>
    <name evidence="3" type="ORF">IAB31_05295</name>
</gene>
<reference evidence="3" key="1">
    <citation type="submission" date="2020-10" db="EMBL/GenBank/DDBJ databases">
        <authorList>
            <person name="Gilroy R."/>
        </authorList>
    </citation>
    <scope>NUCLEOTIDE SEQUENCE</scope>
    <source>
        <strain evidence="3">ChiSjej4B22-8148</strain>
    </source>
</reference>
<evidence type="ECO:0000259" key="2">
    <source>
        <dbReference type="Pfam" id="PF14238"/>
    </source>
</evidence>